<feature type="transmembrane region" description="Helical" evidence="1">
    <location>
        <begin position="6"/>
        <end position="24"/>
    </location>
</feature>
<keyword evidence="3" id="KW-1185">Reference proteome</keyword>
<proteinExistence type="predicted"/>
<keyword evidence="1" id="KW-1133">Transmembrane helix</keyword>
<feature type="transmembrane region" description="Helical" evidence="1">
    <location>
        <begin position="266"/>
        <end position="286"/>
    </location>
</feature>
<feature type="transmembrane region" description="Helical" evidence="1">
    <location>
        <begin position="306"/>
        <end position="323"/>
    </location>
</feature>
<feature type="transmembrane region" description="Helical" evidence="1">
    <location>
        <begin position="393"/>
        <end position="413"/>
    </location>
</feature>
<feature type="transmembrane region" description="Helical" evidence="1">
    <location>
        <begin position="503"/>
        <end position="526"/>
    </location>
</feature>
<dbReference type="Proteomes" id="UP001240171">
    <property type="component" value="Unassembled WGS sequence"/>
</dbReference>
<accession>A0ABT9C6Q2</accession>
<reference evidence="2 3" key="1">
    <citation type="submission" date="2023-07" db="EMBL/GenBank/DDBJ databases">
        <title>Paenibacillus sp. JX-17 nov. isolated from soil.</title>
        <authorList>
            <person name="Wan Y."/>
            <person name="Liu B."/>
        </authorList>
    </citation>
    <scope>NUCLEOTIDE SEQUENCE [LARGE SCALE GENOMIC DNA]</scope>
    <source>
        <strain evidence="2 3">JX-17</strain>
    </source>
</reference>
<organism evidence="2 3">
    <name type="scientific">Paenibacillus lacisoli</name>
    <dbReference type="NCBI Taxonomy" id="3064525"/>
    <lineage>
        <taxon>Bacteria</taxon>
        <taxon>Bacillati</taxon>
        <taxon>Bacillota</taxon>
        <taxon>Bacilli</taxon>
        <taxon>Bacillales</taxon>
        <taxon>Paenibacillaceae</taxon>
        <taxon>Paenibacillus</taxon>
    </lineage>
</organism>
<name>A0ABT9C6Q2_9BACL</name>
<dbReference type="EMBL" id="JAUQTB010000001">
    <property type="protein sequence ID" value="MDO7904921.1"/>
    <property type="molecule type" value="Genomic_DNA"/>
</dbReference>
<keyword evidence="1" id="KW-0812">Transmembrane</keyword>
<comment type="caution">
    <text evidence="2">The sequence shown here is derived from an EMBL/GenBank/DDBJ whole genome shotgun (WGS) entry which is preliminary data.</text>
</comment>
<evidence type="ECO:0000313" key="3">
    <source>
        <dbReference type="Proteomes" id="UP001240171"/>
    </source>
</evidence>
<feature type="transmembrane region" description="Helical" evidence="1">
    <location>
        <begin position="100"/>
        <end position="118"/>
    </location>
</feature>
<gene>
    <name evidence="2" type="ORF">Q5741_00670</name>
</gene>
<evidence type="ECO:0000256" key="1">
    <source>
        <dbReference type="SAM" id="Phobius"/>
    </source>
</evidence>
<feature type="transmembrane region" description="Helical" evidence="1">
    <location>
        <begin position="653"/>
        <end position="677"/>
    </location>
</feature>
<evidence type="ECO:0008006" key="4">
    <source>
        <dbReference type="Google" id="ProtNLM"/>
    </source>
</evidence>
<feature type="transmembrane region" description="Helical" evidence="1">
    <location>
        <begin position="124"/>
        <end position="144"/>
    </location>
</feature>
<dbReference type="RefSeq" id="WP_305022118.1">
    <property type="nucleotide sequence ID" value="NZ_JAUQTB010000001.1"/>
</dbReference>
<evidence type="ECO:0000313" key="2">
    <source>
        <dbReference type="EMBL" id="MDO7904921.1"/>
    </source>
</evidence>
<protein>
    <recommendedName>
        <fullName evidence="4">Type II secretion system protein GspF domain-containing protein</fullName>
    </recommendedName>
</protein>
<keyword evidence="1" id="KW-0472">Membrane</keyword>
<sequence length="689" mass="80326">MLNTVLIYVLLASLLGLTVMLILVNWRVRFERRMAVLHAIPGSSQGGWSWKDAWNRGLISAYALCSRLALVDGYTARVRRKIAAAGVYTEYQLRRKTMELMLTVSVIVMLSGATLIWMRPGLSVLILILLCAVVLNSLVIDLAVQRLERRLLSSMMELFGDVRHRYQQHSMVEEALAEAAEFMEGEASLHAMQIYEALCDTDPAAALEQYYERAPNRFLKAFAGISFMVLELGDRSKKHGSIYLKGIEGLMQEIQLELLRRDRLDYLLKGLHIIALAPVLFILPIQRWAQSNFPTMNTFYDGKLGWITKLILYAIVVLAYILLQKLNTVRETGYRAGQDGQRWEEKWSDRKWVRLSLRLFCPQPGSPVYMTKVRLLRDTNSTGKVEWLYVRRIFAFLISLIVCLVTLFSLHILQKQHIIHDPVSDGRMFGRMNAFQLQEAYQEAAADYEVMHRLKMSSEAGFNEIAKETQSAAHRSLAPDRLNEMVHRIQEKLQLWNQEYMKWWEVLLCLGAAVTAYWLPVWVLYFHKKMRSLDMRHEVYQFQTILSILCEMERISVEEMLEWMNRFAVIFKEPIQKSLLHFEHGPEMALEQLREEVTFSEFQHLIDKLQLGLGRVTIWEAFDDLEGRMAFYFEQRKQEYTRIIEAKASWGRLIGFTPMYGLIFLYLVMPLIGMSFIQMNDYYDQIQKI</sequence>